<evidence type="ECO:0000256" key="4">
    <source>
        <dbReference type="ARBA" id="ARBA00023015"/>
    </source>
</evidence>
<keyword evidence="5" id="KW-0804">Transcription</keyword>
<keyword evidence="6" id="KW-0863">Zinc-finger</keyword>
<reference evidence="8 9" key="1">
    <citation type="journal article" date="2012" name="Environ. Microbiol.">
        <title>The genome of the ammonia-oxidizing Candidatus Nitrososphaera gargensis: insights into metabolic versatility and environmental adaptations.</title>
        <authorList>
            <person name="Spang A."/>
            <person name="Poehlein A."/>
            <person name="Offre P."/>
            <person name="Zumbragel S."/>
            <person name="Haider S."/>
            <person name="Rychlik N."/>
            <person name="Nowka B."/>
            <person name="Schmeisser C."/>
            <person name="Lebedeva E.V."/>
            <person name="Rattei T."/>
            <person name="Bohm C."/>
            <person name="Schmid M."/>
            <person name="Galushko A."/>
            <person name="Hatzenpichler R."/>
            <person name="Weinmaier T."/>
            <person name="Daniel R."/>
            <person name="Schleper C."/>
            <person name="Spieck E."/>
            <person name="Streit W."/>
            <person name="Wagner M."/>
        </authorList>
    </citation>
    <scope>NUCLEOTIDE SEQUENCE [LARGE SCALE GENOMIC DNA]</scope>
    <source>
        <strain evidence="9">Ga9.2</strain>
    </source>
</reference>
<evidence type="ECO:0000256" key="2">
    <source>
        <dbReference type="ARBA" id="ARBA00013932"/>
    </source>
</evidence>
<dbReference type="GO" id="GO:0070897">
    <property type="term" value="P:transcription preinitiation complex assembly"/>
    <property type="evidence" value="ECO:0007669"/>
    <property type="project" value="InterPro"/>
</dbReference>
<dbReference type="PROSITE" id="PS00782">
    <property type="entry name" value="TFIIB"/>
    <property type="match status" value="2"/>
</dbReference>
<dbReference type="InterPro" id="IPR036915">
    <property type="entry name" value="Cyclin-like_sf"/>
</dbReference>
<dbReference type="PRINTS" id="PR00685">
    <property type="entry name" value="TIFACTORIIB"/>
</dbReference>
<dbReference type="SUPFAM" id="SSF57783">
    <property type="entry name" value="Zinc beta-ribbon"/>
    <property type="match status" value="1"/>
</dbReference>
<accession>K0IHB4</accession>
<dbReference type="GO" id="GO:0097550">
    <property type="term" value="C:transcription preinitiation complex"/>
    <property type="evidence" value="ECO:0007669"/>
    <property type="project" value="TreeGrafter"/>
</dbReference>
<protein>
    <recommendedName>
        <fullName evidence="2">Transcription initiation factor IIB</fullName>
    </recommendedName>
</protein>
<evidence type="ECO:0000256" key="1">
    <source>
        <dbReference type="ARBA" id="ARBA00010857"/>
    </source>
</evidence>
<dbReference type="PANTHER" id="PTHR11618">
    <property type="entry name" value="TRANSCRIPTION INITIATION FACTOR IIB-RELATED"/>
    <property type="match status" value="1"/>
</dbReference>
<feature type="domain" description="TFIIB-type" evidence="7">
    <location>
        <begin position="3"/>
        <end position="34"/>
    </location>
</feature>
<evidence type="ECO:0000256" key="3">
    <source>
        <dbReference type="ARBA" id="ARBA00022737"/>
    </source>
</evidence>
<dbReference type="InterPro" id="IPR013150">
    <property type="entry name" value="TFIIB_cyclin"/>
</dbReference>
<name>K0IHB4_NITGG</name>
<dbReference type="GO" id="GO:0008270">
    <property type="term" value="F:zinc ion binding"/>
    <property type="evidence" value="ECO:0007669"/>
    <property type="project" value="UniProtKB-KW"/>
</dbReference>
<proteinExistence type="inferred from homology"/>
<dbReference type="GO" id="GO:0017025">
    <property type="term" value="F:TBP-class protein binding"/>
    <property type="evidence" value="ECO:0007669"/>
    <property type="project" value="InterPro"/>
</dbReference>
<dbReference type="HOGENOM" id="CLU_043736_0_1_2"/>
<dbReference type="EMBL" id="CP002408">
    <property type="protein sequence ID" value="AFU58283.1"/>
    <property type="molecule type" value="Genomic_DNA"/>
</dbReference>
<dbReference type="InParanoid" id="K0IHB4"/>
<dbReference type="InterPro" id="IPR013137">
    <property type="entry name" value="Znf_TFIIB"/>
</dbReference>
<keyword evidence="8" id="KW-0396">Initiation factor</keyword>
<evidence type="ECO:0000313" key="9">
    <source>
        <dbReference type="Proteomes" id="UP000008037"/>
    </source>
</evidence>
<comment type="similarity">
    <text evidence="1">Belongs to the TFIIB family.</text>
</comment>
<dbReference type="PROSITE" id="PS51134">
    <property type="entry name" value="ZF_TFIIB"/>
    <property type="match status" value="1"/>
</dbReference>
<keyword evidence="6" id="KW-0862">Zinc</keyword>
<dbReference type="KEGG" id="nga:Ngar_c13450"/>
<dbReference type="Pfam" id="PF00382">
    <property type="entry name" value="TFIIB"/>
    <property type="match status" value="2"/>
</dbReference>
<dbReference type="InterPro" id="IPR023486">
    <property type="entry name" value="TFIIB_CS"/>
</dbReference>
<keyword evidence="6" id="KW-0479">Metal-binding</keyword>
<dbReference type="SUPFAM" id="SSF47954">
    <property type="entry name" value="Cyclin-like"/>
    <property type="match status" value="2"/>
</dbReference>
<dbReference type="InterPro" id="IPR000812">
    <property type="entry name" value="TFIIB"/>
</dbReference>
<keyword evidence="9" id="KW-1185">Reference proteome</keyword>
<dbReference type="Proteomes" id="UP000008037">
    <property type="component" value="Chromosome"/>
</dbReference>
<evidence type="ECO:0000313" key="8">
    <source>
        <dbReference type="EMBL" id="AFU58283.1"/>
    </source>
</evidence>
<dbReference type="GO" id="GO:0003743">
    <property type="term" value="F:translation initiation factor activity"/>
    <property type="evidence" value="ECO:0007669"/>
    <property type="project" value="UniProtKB-KW"/>
</dbReference>
<dbReference type="PATRIC" id="fig|1237085.11.peg.1301"/>
<dbReference type="InterPro" id="IPR013763">
    <property type="entry name" value="Cyclin-like_dom"/>
</dbReference>
<evidence type="ECO:0000256" key="5">
    <source>
        <dbReference type="ARBA" id="ARBA00023163"/>
    </source>
</evidence>
<gene>
    <name evidence="8" type="primary">tfb4</name>
    <name evidence="8" type="ordered locus">Ngar_c13450</name>
</gene>
<keyword evidence="3" id="KW-0677">Repeat</keyword>
<dbReference type="OrthoDB" id="7429at2157"/>
<sequence length="322" mass="35735">MQASVVCSACKNEVVVTDHECGEVICSRCGIVIDRVESPAVQDWRAFSVDEFYRKSRTGAPTSLARYNKGLLTSIGNSKANGLNFNRIRVWDFRIQAANDRSLKQALPELEHLKESLGLPDAIVEKSAYFYRKASRLGLIKGRTVSSVLAASVYLACRELENPRTLSEIATASNVARKKISRDYRMLVRMFDPKIPTVDHARCITRIANKVGVSEKTKRIAVKIMREIVAMQISAGKGPMGIAATVLYIACMHAGEVKTQKELSIAAGVTEVTIRNRYSELKKYLQDFAKSSTLAIAILMFVFQSPVIMHSATRYATTVLLH</sequence>
<dbReference type="CDD" id="cd20550">
    <property type="entry name" value="CYCLIN_TFIIB_archaea_like_rpt2"/>
    <property type="match status" value="1"/>
</dbReference>
<organism evidence="8 9">
    <name type="scientific">Nitrososphaera gargensis (strain Ga9.2)</name>
    <dbReference type="NCBI Taxonomy" id="1237085"/>
    <lineage>
        <taxon>Archaea</taxon>
        <taxon>Nitrososphaerota</taxon>
        <taxon>Nitrososphaeria</taxon>
        <taxon>Nitrososphaerales</taxon>
        <taxon>Nitrososphaeraceae</taxon>
        <taxon>Nitrososphaera</taxon>
    </lineage>
</organism>
<dbReference type="Gene3D" id="1.10.472.170">
    <property type="match status" value="1"/>
</dbReference>
<dbReference type="AlphaFoldDB" id="K0IHB4"/>
<evidence type="ECO:0000256" key="6">
    <source>
        <dbReference type="PROSITE-ProRule" id="PRU00469"/>
    </source>
</evidence>
<dbReference type="STRING" id="1237085.Ngar_c13450"/>
<dbReference type="SMART" id="SM00385">
    <property type="entry name" value="CYCLIN"/>
    <property type="match status" value="2"/>
</dbReference>
<dbReference type="PANTHER" id="PTHR11618:SF13">
    <property type="entry name" value="TRANSCRIPTION INITIATION FACTOR IIB"/>
    <property type="match status" value="1"/>
</dbReference>
<keyword evidence="8" id="KW-0648">Protein biosynthesis</keyword>
<dbReference type="Gene3D" id="1.10.472.10">
    <property type="entry name" value="Cyclin-like"/>
    <property type="match status" value="1"/>
</dbReference>
<evidence type="ECO:0000259" key="7">
    <source>
        <dbReference type="PROSITE" id="PS51134"/>
    </source>
</evidence>
<keyword evidence="4" id="KW-0805">Transcription regulation</keyword>